<sequence length="219" mass="23102">MPEPNLSDSFWYNFGGSGSTVGGIGGTGSSSYYSEWYRQWLQDTENAKEAAQKERTWGSYLPGVEAGDLAAQYWADIAVSSGHPLAFLAHVPGVFAALWTDQTAATTAVTLGTAGLGSLPSVGSKLGQKLFLSETFGITSTRLSYSVTGVSGSFNVTGSLFKVGWSSVSRNGGGMMLRVGLGGTGNTARFHFYMPGSFVPNSFANGSIQLKRALYKMGQ</sequence>
<dbReference type="Proteomes" id="UP001321520">
    <property type="component" value="Chromosome"/>
</dbReference>
<reference evidence="1 2" key="1">
    <citation type="submission" date="2022-05" db="EMBL/GenBank/DDBJ databases">
        <title>Microbulbifer sp. nov., isolated from sponge.</title>
        <authorList>
            <person name="Gao L."/>
        </authorList>
    </citation>
    <scope>NUCLEOTIDE SEQUENCE [LARGE SCALE GENOMIC DNA]</scope>
    <source>
        <strain evidence="1 2">MI-G</strain>
    </source>
</reference>
<organism evidence="1 2">
    <name type="scientific">Microbulbifer spongiae</name>
    <dbReference type="NCBI Taxonomy" id="2944933"/>
    <lineage>
        <taxon>Bacteria</taxon>
        <taxon>Pseudomonadati</taxon>
        <taxon>Pseudomonadota</taxon>
        <taxon>Gammaproteobacteria</taxon>
        <taxon>Cellvibrionales</taxon>
        <taxon>Microbulbiferaceae</taxon>
        <taxon>Microbulbifer</taxon>
    </lineage>
</organism>
<protein>
    <submittedName>
        <fullName evidence="1">Uncharacterized protein</fullName>
    </submittedName>
</protein>
<evidence type="ECO:0000313" key="1">
    <source>
        <dbReference type="EMBL" id="WKD51030.1"/>
    </source>
</evidence>
<dbReference type="EMBL" id="CP098023">
    <property type="protein sequence ID" value="WKD51030.1"/>
    <property type="molecule type" value="Genomic_DNA"/>
</dbReference>
<evidence type="ECO:0000313" key="2">
    <source>
        <dbReference type="Proteomes" id="UP001321520"/>
    </source>
</evidence>
<keyword evidence="2" id="KW-1185">Reference proteome</keyword>
<dbReference type="RefSeq" id="WP_301417910.1">
    <property type="nucleotide sequence ID" value="NZ_CP098023.1"/>
</dbReference>
<gene>
    <name evidence="1" type="ORF">M8T91_06310</name>
</gene>
<proteinExistence type="predicted"/>
<accession>A0ABY9EDH1</accession>
<name>A0ABY9EDH1_9GAMM</name>